<reference evidence="1" key="1">
    <citation type="journal article" date="2021" name="Microb. Physiol.">
        <title>Proteogenomic Insights into the Physiology of Marine, Sulfate-Reducing, Filamentous Desulfonema limicola and Desulfonema magnum.</title>
        <authorList>
            <person name="Schnaars V."/>
            <person name="Wohlbrand L."/>
            <person name="Scheve S."/>
            <person name="Hinrichs C."/>
            <person name="Reinhardt R."/>
            <person name="Rabus R."/>
        </authorList>
    </citation>
    <scope>NUCLEOTIDE SEQUENCE</scope>
    <source>
        <strain evidence="1">4be13</strain>
    </source>
</reference>
<evidence type="ECO:0000313" key="2">
    <source>
        <dbReference type="Proteomes" id="UP000663722"/>
    </source>
</evidence>
<dbReference type="Proteomes" id="UP000663722">
    <property type="component" value="Chromosome"/>
</dbReference>
<dbReference type="AlphaFoldDB" id="A0A975BP38"/>
<sequence>MFPYWKIITFCKKLQGSQIRIWLPCPFLFLYTESQAEKLKISAFSTFNSQFSIFY</sequence>
<gene>
    <name evidence="1" type="ORF">dnm_048050</name>
</gene>
<dbReference type="KEGG" id="dmm:dnm_048050"/>
<keyword evidence="2" id="KW-1185">Reference proteome</keyword>
<evidence type="ECO:0000313" key="1">
    <source>
        <dbReference type="EMBL" id="QTA88758.1"/>
    </source>
</evidence>
<proteinExistence type="predicted"/>
<protein>
    <submittedName>
        <fullName evidence="1">Uncharacterized protein</fullName>
    </submittedName>
</protein>
<accession>A0A975BP38</accession>
<name>A0A975BP38_9BACT</name>
<organism evidence="1 2">
    <name type="scientific">Desulfonema magnum</name>
    <dbReference type="NCBI Taxonomy" id="45655"/>
    <lineage>
        <taxon>Bacteria</taxon>
        <taxon>Pseudomonadati</taxon>
        <taxon>Thermodesulfobacteriota</taxon>
        <taxon>Desulfobacteria</taxon>
        <taxon>Desulfobacterales</taxon>
        <taxon>Desulfococcaceae</taxon>
        <taxon>Desulfonema</taxon>
    </lineage>
</organism>
<dbReference type="EMBL" id="CP061800">
    <property type="protein sequence ID" value="QTA88758.1"/>
    <property type="molecule type" value="Genomic_DNA"/>
</dbReference>